<feature type="compositionally biased region" description="Low complexity" evidence="1">
    <location>
        <begin position="885"/>
        <end position="903"/>
    </location>
</feature>
<organism evidence="2 3">
    <name type="scientific">Byssothecium circinans</name>
    <dbReference type="NCBI Taxonomy" id="147558"/>
    <lineage>
        <taxon>Eukaryota</taxon>
        <taxon>Fungi</taxon>
        <taxon>Dikarya</taxon>
        <taxon>Ascomycota</taxon>
        <taxon>Pezizomycotina</taxon>
        <taxon>Dothideomycetes</taxon>
        <taxon>Pleosporomycetidae</taxon>
        <taxon>Pleosporales</taxon>
        <taxon>Massarineae</taxon>
        <taxon>Massarinaceae</taxon>
        <taxon>Byssothecium</taxon>
    </lineage>
</organism>
<feature type="compositionally biased region" description="Gly residues" evidence="1">
    <location>
        <begin position="964"/>
        <end position="974"/>
    </location>
</feature>
<feature type="compositionally biased region" description="Polar residues" evidence="1">
    <location>
        <begin position="779"/>
        <end position="792"/>
    </location>
</feature>
<dbReference type="AlphaFoldDB" id="A0A6A5TBY8"/>
<dbReference type="Proteomes" id="UP000800035">
    <property type="component" value="Unassembled WGS sequence"/>
</dbReference>
<feature type="compositionally biased region" description="Basic and acidic residues" evidence="1">
    <location>
        <begin position="514"/>
        <end position="523"/>
    </location>
</feature>
<feature type="compositionally biased region" description="Polar residues" evidence="1">
    <location>
        <begin position="836"/>
        <end position="884"/>
    </location>
</feature>
<evidence type="ECO:0000256" key="1">
    <source>
        <dbReference type="SAM" id="MobiDB-lite"/>
    </source>
</evidence>
<feature type="compositionally biased region" description="Polar residues" evidence="1">
    <location>
        <begin position="325"/>
        <end position="334"/>
    </location>
</feature>
<feature type="compositionally biased region" description="Polar residues" evidence="1">
    <location>
        <begin position="572"/>
        <end position="586"/>
    </location>
</feature>
<reference evidence="2" key="1">
    <citation type="journal article" date="2020" name="Stud. Mycol.">
        <title>101 Dothideomycetes genomes: a test case for predicting lifestyles and emergence of pathogens.</title>
        <authorList>
            <person name="Haridas S."/>
            <person name="Albert R."/>
            <person name="Binder M."/>
            <person name="Bloem J."/>
            <person name="Labutti K."/>
            <person name="Salamov A."/>
            <person name="Andreopoulos B."/>
            <person name="Baker S."/>
            <person name="Barry K."/>
            <person name="Bills G."/>
            <person name="Bluhm B."/>
            <person name="Cannon C."/>
            <person name="Castanera R."/>
            <person name="Culley D."/>
            <person name="Daum C."/>
            <person name="Ezra D."/>
            <person name="Gonzalez J."/>
            <person name="Henrissat B."/>
            <person name="Kuo A."/>
            <person name="Liang C."/>
            <person name="Lipzen A."/>
            <person name="Lutzoni F."/>
            <person name="Magnuson J."/>
            <person name="Mondo S."/>
            <person name="Nolan M."/>
            <person name="Ohm R."/>
            <person name="Pangilinan J."/>
            <person name="Park H.-J."/>
            <person name="Ramirez L."/>
            <person name="Alfaro M."/>
            <person name="Sun H."/>
            <person name="Tritt A."/>
            <person name="Yoshinaga Y."/>
            <person name="Zwiers L.-H."/>
            <person name="Turgeon B."/>
            <person name="Goodwin S."/>
            <person name="Spatafora J."/>
            <person name="Crous P."/>
            <person name="Grigoriev I."/>
        </authorList>
    </citation>
    <scope>NUCLEOTIDE SEQUENCE</scope>
    <source>
        <strain evidence="2">CBS 675.92</strain>
    </source>
</reference>
<name>A0A6A5TBY8_9PLEO</name>
<feature type="compositionally biased region" description="Basic and acidic residues" evidence="1">
    <location>
        <begin position="975"/>
        <end position="991"/>
    </location>
</feature>
<feature type="compositionally biased region" description="Basic residues" evidence="1">
    <location>
        <begin position="313"/>
        <end position="323"/>
    </location>
</feature>
<feature type="compositionally biased region" description="Polar residues" evidence="1">
    <location>
        <begin position="72"/>
        <end position="81"/>
    </location>
</feature>
<protein>
    <submittedName>
        <fullName evidence="2">Uncharacterized protein</fullName>
    </submittedName>
</protein>
<dbReference type="EMBL" id="ML977033">
    <property type="protein sequence ID" value="KAF1949704.1"/>
    <property type="molecule type" value="Genomic_DNA"/>
</dbReference>
<feature type="region of interest" description="Disordered" evidence="1">
    <location>
        <begin position="357"/>
        <end position="390"/>
    </location>
</feature>
<feature type="compositionally biased region" description="Low complexity" evidence="1">
    <location>
        <begin position="557"/>
        <end position="571"/>
    </location>
</feature>
<feature type="compositionally biased region" description="Polar residues" evidence="1">
    <location>
        <begin position="207"/>
        <end position="218"/>
    </location>
</feature>
<feature type="compositionally biased region" description="Acidic residues" evidence="1">
    <location>
        <begin position="436"/>
        <end position="446"/>
    </location>
</feature>
<feature type="region of interest" description="Disordered" evidence="1">
    <location>
        <begin position="697"/>
        <end position="909"/>
    </location>
</feature>
<feature type="region of interest" description="Disordered" evidence="1">
    <location>
        <begin position="962"/>
        <end position="991"/>
    </location>
</feature>
<feature type="region of interest" description="Disordered" evidence="1">
    <location>
        <begin position="436"/>
        <end position="533"/>
    </location>
</feature>
<feature type="compositionally biased region" description="Basic and acidic residues" evidence="1">
    <location>
        <begin position="628"/>
        <end position="637"/>
    </location>
</feature>
<feature type="compositionally biased region" description="Basic and acidic residues" evidence="1">
    <location>
        <begin position="108"/>
        <end position="137"/>
    </location>
</feature>
<feature type="region of interest" description="Disordered" evidence="1">
    <location>
        <begin position="188"/>
        <end position="334"/>
    </location>
</feature>
<evidence type="ECO:0000313" key="3">
    <source>
        <dbReference type="Proteomes" id="UP000800035"/>
    </source>
</evidence>
<keyword evidence="3" id="KW-1185">Reference proteome</keyword>
<feature type="region of interest" description="Disordered" evidence="1">
    <location>
        <begin position="65"/>
        <end position="174"/>
    </location>
</feature>
<proteinExistence type="predicted"/>
<evidence type="ECO:0000313" key="2">
    <source>
        <dbReference type="EMBL" id="KAF1949704.1"/>
    </source>
</evidence>
<feature type="compositionally biased region" description="Polar residues" evidence="1">
    <location>
        <begin position="593"/>
        <end position="607"/>
    </location>
</feature>
<feature type="region of interest" description="Disordered" evidence="1">
    <location>
        <begin position="551"/>
        <end position="656"/>
    </location>
</feature>
<sequence length="991" mass="107039">MAFALNLRPTNKKITVQARKPTKAQLLYGHAKVHSEVQRKVVDSHRNSGLKVFHTSFKIDERFSTPAKVANPSPTNKCSTNPPEPSRASVEQMHTRRDEMARISLKSSRIDRPSAPVQKDKIGAGSRSKDAASDRKANGNSHMPNDVPNLFGSRDYTESKPGEVRPGSAVSSAHLSEATKDLQRKCNDFLESGEGPTELPVPFNGHNPPNQMSSSAGSGPSWGLPPQISSKPRIDLSGHPPLPQNSHGADRNTQRSPLPRTLQNLDSFPKGAIRASSSKKRTTLAHADRNSAPVRWKAPHHIPTEAPEAIPAKRARNKLKRRPTSYVTPRPSSVPGSTGFFSADVFGSTAGLFEFPALDSRNDSDTDDGSVAGSATSRDNEPAAEPASGQENGWCCCGLGRIIDKEWWSRKGCSLVKCMKSLGYICCCGKSDLDNSDSGDGEGEGDDGNKDDNQSGGNGQENGDRQHGSSDQSAVDGENWPQGPDVRSSPQAIDQPGRLGEIRLFQAKSSPEAQRQEYMRENDIPPGTMSQASFERLRPYLEVLNRDREARLQAEYGQNSQSVQGTTSSVQAQAQDSPHNSQSTVSVPVALSVPQSNGAGAATSSSIPPALADILNPPGGIEPFSDFVLREHPEFGPDRPVPASGRQRNDEVLGGASNLTEALMHVEDTELVGIVEESVPSRKVAEAVNVNKERRLSSRALIKHSTDSEDTGDPAATPRIPTLPGRRRPSSMPASVRPLTRTSNKYAHAKFSTPATRLRSSRIQFRSAASYGRPRTPFPFTSNGQASSSQAGPGNRTEAPNHGTLRRSDGRLPQRTTRPRPSPPTNPPNNTSRPNHQVNGSNNNLAPSRQINGSNNNPNPSRQISGSNNNPTSGRQINGSNNQGSRHPTTPPNNNRNSRSSHAPPRPQFSRGFFVEHLEENRDFTELIRGGRTGFSGRLVLGVRRFTLRMLLGRELVEAVVGGNREGNGNGNGNGKEKGKGEGKRKREDGS</sequence>
<accession>A0A6A5TBY8</accession>
<gene>
    <name evidence="2" type="ORF">CC80DRAFT_555079</name>
</gene>